<feature type="transmembrane region" description="Helical" evidence="2">
    <location>
        <begin position="41"/>
        <end position="69"/>
    </location>
</feature>
<evidence type="ECO:0000313" key="3">
    <source>
        <dbReference type="EMBL" id="TSN39283.1"/>
    </source>
</evidence>
<reference evidence="3 4" key="1">
    <citation type="journal article" date="2019" name="Genome Biol. Evol.">
        <title>Whole-Genome Sequencing of the Giant Devil Catfish, Bagarius yarrelli.</title>
        <authorList>
            <person name="Jiang W."/>
            <person name="Lv Y."/>
            <person name="Cheng L."/>
            <person name="Yang K."/>
            <person name="Chao B."/>
            <person name="Wang X."/>
            <person name="Li Y."/>
            <person name="Pan X."/>
            <person name="You X."/>
            <person name="Zhang Y."/>
            <person name="Yang J."/>
            <person name="Li J."/>
            <person name="Zhang X."/>
            <person name="Liu S."/>
            <person name="Sun C."/>
            <person name="Yang J."/>
            <person name="Shi Q."/>
        </authorList>
    </citation>
    <scope>NUCLEOTIDE SEQUENCE [LARGE SCALE GENOMIC DNA]</scope>
    <source>
        <strain evidence="3">JWS20170419001</strain>
        <tissue evidence="3">Muscle</tissue>
    </source>
</reference>
<evidence type="ECO:0000256" key="1">
    <source>
        <dbReference type="SAM" id="MobiDB-lite"/>
    </source>
</evidence>
<keyword evidence="4" id="KW-1185">Reference proteome</keyword>
<accession>A0A556U6T4</accession>
<feature type="compositionally biased region" description="Acidic residues" evidence="1">
    <location>
        <begin position="119"/>
        <end position="130"/>
    </location>
</feature>
<feature type="compositionally biased region" description="Polar residues" evidence="1">
    <location>
        <begin position="148"/>
        <end position="157"/>
    </location>
</feature>
<proteinExistence type="predicted"/>
<evidence type="ECO:0000313" key="4">
    <source>
        <dbReference type="Proteomes" id="UP000319801"/>
    </source>
</evidence>
<feature type="compositionally biased region" description="Basic and acidic residues" evidence="1">
    <location>
        <begin position="131"/>
        <end position="144"/>
    </location>
</feature>
<keyword evidence="2" id="KW-1133">Transmembrane helix</keyword>
<organism evidence="3 4">
    <name type="scientific">Bagarius yarrelli</name>
    <name type="common">Goonch</name>
    <name type="synonym">Bagrus yarrelli</name>
    <dbReference type="NCBI Taxonomy" id="175774"/>
    <lineage>
        <taxon>Eukaryota</taxon>
        <taxon>Metazoa</taxon>
        <taxon>Chordata</taxon>
        <taxon>Craniata</taxon>
        <taxon>Vertebrata</taxon>
        <taxon>Euteleostomi</taxon>
        <taxon>Actinopterygii</taxon>
        <taxon>Neopterygii</taxon>
        <taxon>Teleostei</taxon>
        <taxon>Ostariophysi</taxon>
        <taxon>Siluriformes</taxon>
        <taxon>Sisoridae</taxon>
        <taxon>Sisorinae</taxon>
        <taxon>Bagarius</taxon>
    </lineage>
</organism>
<sequence length="173" mass="18851">MDTSTFPKVTLIPDNLENQTEGAASVSPAGGSEGCFIDPQLAFIVVASFGSLMLVLIISVLVLACKVFALKRQCPARRHNRNNVDVRGSSHWSTERTGEGIVGPCETNLLLEEVRPDPDDAAVQEEDDEQDRLHQSNTKNKDEANVLVTMQSSTSRDSCIDPAKQLEDMPLVV</sequence>
<keyword evidence="2" id="KW-0472">Membrane</keyword>
<evidence type="ECO:0008006" key="5">
    <source>
        <dbReference type="Google" id="ProtNLM"/>
    </source>
</evidence>
<evidence type="ECO:0000256" key="2">
    <source>
        <dbReference type="SAM" id="Phobius"/>
    </source>
</evidence>
<comment type="caution">
    <text evidence="3">The sequence shown here is derived from an EMBL/GenBank/DDBJ whole genome shotgun (WGS) entry which is preliminary data.</text>
</comment>
<keyword evidence="2" id="KW-0812">Transmembrane</keyword>
<dbReference type="OrthoDB" id="8955914at2759"/>
<dbReference type="EMBL" id="VCAZ01000056">
    <property type="protein sequence ID" value="TSN39283.1"/>
    <property type="molecule type" value="Genomic_DNA"/>
</dbReference>
<dbReference type="Proteomes" id="UP000319801">
    <property type="component" value="Unassembled WGS sequence"/>
</dbReference>
<protein>
    <recommendedName>
        <fullName evidence="5">Protein EVI2A</fullName>
    </recommendedName>
</protein>
<dbReference type="AlphaFoldDB" id="A0A556U6T4"/>
<name>A0A556U6T4_BAGYA</name>
<feature type="region of interest" description="Disordered" evidence="1">
    <location>
        <begin position="119"/>
        <end position="173"/>
    </location>
</feature>
<gene>
    <name evidence="3" type="ORF">Baya_9138</name>
</gene>